<dbReference type="PANTHER" id="PTHR42966:SF2">
    <property type="entry name" value="PSEUDAMINIC ACID SYNTHASE"/>
    <property type="match status" value="1"/>
</dbReference>
<dbReference type="Gene3D" id="3.20.20.70">
    <property type="entry name" value="Aldolase class I"/>
    <property type="match status" value="1"/>
</dbReference>
<dbReference type="InterPro" id="IPR051690">
    <property type="entry name" value="PseI-like"/>
</dbReference>
<name>A0A1F4TVP9_UNCSA</name>
<dbReference type="GO" id="GO:0016051">
    <property type="term" value="P:carbohydrate biosynthetic process"/>
    <property type="evidence" value="ECO:0007669"/>
    <property type="project" value="InterPro"/>
</dbReference>
<evidence type="ECO:0000313" key="2">
    <source>
        <dbReference type="EMBL" id="OGC36736.1"/>
    </source>
</evidence>
<dbReference type="InterPro" id="IPR006190">
    <property type="entry name" value="SAF_AFP_Neu5Ac"/>
</dbReference>
<dbReference type="PROSITE" id="PS50844">
    <property type="entry name" value="AFP_LIKE"/>
    <property type="match status" value="1"/>
</dbReference>
<protein>
    <submittedName>
        <fullName evidence="2">N-acetylneuraminate synthase</fullName>
    </submittedName>
</protein>
<dbReference type="InterPro" id="IPR013785">
    <property type="entry name" value="Aldolase_TIM"/>
</dbReference>
<dbReference type="SUPFAM" id="SSF51569">
    <property type="entry name" value="Aldolase"/>
    <property type="match status" value="1"/>
</dbReference>
<dbReference type="Gene3D" id="3.90.1210.10">
    <property type="entry name" value="Antifreeze-like/N-acetylneuraminic acid synthase C-terminal domain"/>
    <property type="match status" value="1"/>
</dbReference>
<organism evidence="2 3">
    <name type="scientific">candidate division WOR-1 bacterium RIFOXYB2_FULL_48_7</name>
    <dbReference type="NCBI Taxonomy" id="1802583"/>
    <lineage>
        <taxon>Bacteria</taxon>
        <taxon>Bacillati</taxon>
        <taxon>Saganbacteria</taxon>
    </lineage>
</organism>
<comment type="caution">
    <text evidence="2">The sequence shown here is derived from an EMBL/GenBank/DDBJ whole genome shotgun (WGS) entry which is preliminary data.</text>
</comment>
<gene>
    <name evidence="2" type="ORF">A2311_06255</name>
</gene>
<dbReference type="STRING" id="1802583.A2311_06255"/>
<reference evidence="2 3" key="1">
    <citation type="journal article" date="2016" name="Nat. Commun.">
        <title>Thousands of microbial genomes shed light on interconnected biogeochemical processes in an aquifer system.</title>
        <authorList>
            <person name="Anantharaman K."/>
            <person name="Brown C.T."/>
            <person name="Hug L.A."/>
            <person name="Sharon I."/>
            <person name="Castelle C.J."/>
            <person name="Probst A.J."/>
            <person name="Thomas B.C."/>
            <person name="Singh A."/>
            <person name="Wilkins M.J."/>
            <person name="Karaoz U."/>
            <person name="Brodie E.L."/>
            <person name="Williams K.H."/>
            <person name="Hubbard S.S."/>
            <person name="Banfield J.F."/>
        </authorList>
    </citation>
    <scope>NUCLEOTIDE SEQUENCE [LARGE SCALE GENOMIC DNA]</scope>
</reference>
<dbReference type="InterPro" id="IPR013132">
    <property type="entry name" value="PseI/NeuA/B-like_N"/>
</dbReference>
<dbReference type="Pfam" id="PF03102">
    <property type="entry name" value="NeuB"/>
    <property type="match status" value="1"/>
</dbReference>
<accession>A0A1F4TVP9</accession>
<sequence>MKDIIQIGDRRIGNGERCFIIAEAGSNHDQRYEQAVELIKVAAAAGADAVKFQVFTAGKIAARTTDRIASLAEDKFNAYGKDLYELYKKLEIPRDWLPQLQKIAAELGIMFCSTPFDEEAVAELELLNIPFYKIASFELVHLPLIKCIARTGKPVVLSTGMATLEEIDDAVSVLTAADCRQYALLHCGIEYPPRMEDIHLAAMDTMRQRYSCPIGYSDHTQGITIPIAAVARGATIIEKHFTISNDLPGPDHKYALMPAELKAMVEAIRDVEKAIGRPEKRPVEREMVYLQRGRRSLFAAVDLKKGSTITRESVAILRPGSGLMPKYLDEIIGKKVKTDIAVNEPLTREKLEQ</sequence>
<proteinExistence type="predicted"/>
<dbReference type="Proteomes" id="UP000178951">
    <property type="component" value="Unassembled WGS sequence"/>
</dbReference>
<dbReference type="InterPro" id="IPR057736">
    <property type="entry name" value="SAF_PseI/NeuA/NeuB"/>
</dbReference>
<evidence type="ECO:0000259" key="1">
    <source>
        <dbReference type="PROSITE" id="PS50844"/>
    </source>
</evidence>
<dbReference type="AlphaFoldDB" id="A0A1F4TVP9"/>
<dbReference type="EMBL" id="MEUF01000007">
    <property type="protein sequence ID" value="OGC36736.1"/>
    <property type="molecule type" value="Genomic_DNA"/>
</dbReference>
<evidence type="ECO:0000313" key="3">
    <source>
        <dbReference type="Proteomes" id="UP000178951"/>
    </source>
</evidence>
<dbReference type="InterPro" id="IPR036732">
    <property type="entry name" value="AFP_Neu5c_C_sf"/>
</dbReference>
<dbReference type="Pfam" id="PF08666">
    <property type="entry name" value="SAF"/>
    <property type="match status" value="1"/>
</dbReference>
<dbReference type="GO" id="GO:0047444">
    <property type="term" value="F:N-acylneuraminate-9-phosphate synthase activity"/>
    <property type="evidence" value="ECO:0007669"/>
    <property type="project" value="TreeGrafter"/>
</dbReference>
<feature type="domain" description="AFP-like" evidence="1">
    <location>
        <begin position="296"/>
        <end position="353"/>
    </location>
</feature>
<dbReference type="SMART" id="SM00858">
    <property type="entry name" value="SAF"/>
    <property type="match status" value="1"/>
</dbReference>
<dbReference type="SUPFAM" id="SSF51269">
    <property type="entry name" value="AFP III-like domain"/>
    <property type="match status" value="1"/>
</dbReference>
<dbReference type="PANTHER" id="PTHR42966">
    <property type="entry name" value="N-ACETYLNEURAMINATE SYNTHASE"/>
    <property type="match status" value="1"/>
</dbReference>
<dbReference type="InterPro" id="IPR013974">
    <property type="entry name" value="SAF"/>
</dbReference>
<dbReference type="CDD" id="cd11615">
    <property type="entry name" value="SAF_NeuB_like"/>
    <property type="match status" value="1"/>
</dbReference>